<dbReference type="HAMAP" id="MF_02121">
    <property type="entry name" value="ASADH"/>
    <property type="match status" value="1"/>
</dbReference>
<dbReference type="CDD" id="cd18131">
    <property type="entry name" value="ASADH_C_bac_euk_like"/>
    <property type="match status" value="1"/>
</dbReference>
<dbReference type="PIRSF" id="PIRSF000148">
    <property type="entry name" value="ASA_dh"/>
    <property type="match status" value="1"/>
</dbReference>
<dbReference type="Proteomes" id="UP001172911">
    <property type="component" value="Unassembled WGS sequence"/>
</dbReference>
<keyword evidence="11 15" id="KW-0560">Oxidoreductase</keyword>
<organism evidence="18 19">
    <name type="scientific">Desulforamulus aquiferis</name>
    <dbReference type="NCBI Taxonomy" id="1397668"/>
    <lineage>
        <taxon>Bacteria</taxon>
        <taxon>Bacillati</taxon>
        <taxon>Bacillota</taxon>
        <taxon>Clostridia</taxon>
        <taxon>Eubacteriales</taxon>
        <taxon>Peptococcaceae</taxon>
        <taxon>Desulforamulus</taxon>
    </lineage>
</organism>
<evidence type="ECO:0000313" key="19">
    <source>
        <dbReference type="Proteomes" id="UP001172911"/>
    </source>
</evidence>
<evidence type="ECO:0000256" key="11">
    <source>
        <dbReference type="ARBA" id="ARBA00023002"/>
    </source>
</evidence>
<proteinExistence type="inferred from homology"/>
<keyword evidence="10 15" id="KW-0220">Diaminopimelate biosynthesis</keyword>
<dbReference type="GO" id="GO:0071266">
    <property type="term" value="P:'de novo' L-methionine biosynthetic process"/>
    <property type="evidence" value="ECO:0007669"/>
    <property type="project" value="UniProtKB-UniRule"/>
</dbReference>
<dbReference type="PANTHER" id="PTHR46278:SF2">
    <property type="entry name" value="ASPARTATE-SEMIALDEHYDE DEHYDROGENASE"/>
    <property type="match status" value="1"/>
</dbReference>
<dbReference type="AlphaFoldDB" id="A0AAW7ZCR7"/>
<sequence>MNKKANVVIVGASGAVGQELLNILNEREFPINKLKLCATSRSAGREVEFQGKKYIIEETTDDSFNGMDIALFAGGKASLDFGPAAVERGCVVIDNSSNYRMDPEVPLVVPEVNPEDVKWHKGIIANPNCSTIIMVVALKPIYDAAGIKRVVVSTYQAVSGAGKEGIEELTAQTKAVIEGGEYPPNKFAHQIAFNLIPHIDVFKDMDYTKEEWKMVLETQKIMNDDSIAVTATTVRVPVYRSHSESINIETKSKLSAAEAKKVLADAPGVIVQDDISQNIYPMPLFTSNTDEVFVGRIREDNTIENGLNLWVVGDQIRKGAATNAVQIAELLLKYNCLMEKK</sequence>
<keyword evidence="9 15" id="KW-0521">NADP</keyword>
<comment type="function">
    <text evidence="15">Catalyzes the NADPH-dependent formation of L-aspartate-semialdehyde (L-ASA) by the reductive dephosphorylation of L-aspartyl-4-phosphate.</text>
</comment>
<dbReference type="GO" id="GO:0019877">
    <property type="term" value="P:diaminopimelate biosynthetic process"/>
    <property type="evidence" value="ECO:0007669"/>
    <property type="project" value="UniProtKB-UniRule"/>
</dbReference>
<comment type="similarity">
    <text evidence="4 15">Belongs to the aspartate-semialdehyde dehydrogenase family.</text>
</comment>
<dbReference type="Pfam" id="PF01118">
    <property type="entry name" value="Semialdhyde_dh"/>
    <property type="match status" value="1"/>
</dbReference>
<comment type="pathway">
    <text evidence="3 15">Amino-acid biosynthesis; L-threonine biosynthesis; L-threonine from L-aspartate: step 2/5.</text>
</comment>
<evidence type="ECO:0000256" key="14">
    <source>
        <dbReference type="ARBA" id="ARBA00047891"/>
    </source>
</evidence>
<dbReference type="InterPro" id="IPR012280">
    <property type="entry name" value="Semialdhyde_DH_dimer_dom"/>
</dbReference>
<evidence type="ECO:0000256" key="10">
    <source>
        <dbReference type="ARBA" id="ARBA00022915"/>
    </source>
</evidence>
<dbReference type="NCBIfam" id="TIGR01296">
    <property type="entry name" value="asd_B"/>
    <property type="match status" value="1"/>
</dbReference>
<evidence type="ECO:0000256" key="7">
    <source>
        <dbReference type="ARBA" id="ARBA00022605"/>
    </source>
</evidence>
<dbReference type="GO" id="GO:0004073">
    <property type="term" value="F:aspartate-semialdehyde dehydrogenase activity"/>
    <property type="evidence" value="ECO:0007669"/>
    <property type="project" value="UniProtKB-UniRule"/>
</dbReference>
<evidence type="ECO:0000256" key="8">
    <source>
        <dbReference type="ARBA" id="ARBA00022697"/>
    </source>
</evidence>
<comment type="subunit">
    <text evidence="5 15">Homodimer.</text>
</comment>
<dbReference type="InterPro" id="IPR036291">
    <property type="entry name" value="NAD(P)-bd_dom_sf"/>
</dbReference>
<evidence type="ECO:0000256" key="15">
    <source>
        <dbReference type="HAMAP-Rule" id="MF_02121"/>
    </source>
</evidence>
<feature type="binding site" evidence="15">
    <location>
        <begin position="41"/>
        <end position="42"/>
    </location>
    <ligand>
        <name>NADP(+)</name>
        <dbReference type="ChEBI" id="CHEBI:58349"/>
    </ligand>
</feature>
<dbReference type="EC" id="1.2.1.11" evidence="6 15"/>
<comment type="caution">
    <text evidence="15">Lacks conserved residue(s) required for the propagation of feature annotation.</text>
</comment>
<feature type="binding site" evidence="15">
    <location>
        <begin position="13"/>
        <end position="16"/>
    </location>
    <ligand>
        <name>NADP(+)</name>
        <dbReference type="ChEBI" id="CHEBI:58349"/>
    </ligand>
</feature>
<dbReference type="Gene3D" id="3.30.360.10">
    <property type="entry name" value="Dihydrodipicolinate Reductase, domain 2"/>
    <property type="match status" value="1"/>
</dbReference>
<evidence type="ECO:0000256" key="12">
    <source>
        <dbReference type="ARBA" id="ARBA00023154"/>
    </source>
</evidence>
<feature type="active site" description="Proton acceptor" evidence="15 16">
    <location>
        <position position="242"/>
    </location>
</feature>
<keyword evidence="12 15" id="KW-0457">Lysine biosynthesis</keyword>
<reference evidence="18" key="2">
    <citation type="submission" date="2023-03" db="EMBL/GenBank/DDBJ databases">
        <authorList>
            <person name="Zhang Z."/>
        </authorList>
    </citation>
    <scope>NUCLEOTIDE SEQUENCE</scope>
    <source>
        <strain evidence="18">DSA</strain>
    </source>
</reference>
<feature type="active site" description="Acyl-thioester intermediate" evidence="15 16">
    <location>
        <position position="129"/>
    </location>
</feature>
<comment type="pathway">
    <text evidence="1 15">Amino-acid biosynthesis; L-methionine biosynthesis via de novo pathway; L-homoserine from L-aspartate: step 2/3.</text>
</comment>
<dbReference type="SMART" id="SM00859">
    <property type="entry name" value="Semialdhyde_dh"/>
    <property type="match status" value="1"/>
</dbReference>
<dbReference type="CDD" id="cd02316">
    <property type="entry name" value="VcASADH2_like_N"/>
    <property type="match status" value="1"/>
</dbReference>
<comment type="caution">
    <text evidence="18">The sequence shown here is derived from an EMBL/GenBank/DDBJ whole genome shotgun (WGS) entry which is preliminary data.</text>
</comment>
<accession>A0AAW7ZCR7</accession>
<feature type="domain" description="Semialdehyde dehydrogenase NAD-binding" evidence="17">
    <location>
        <begin position="6"/>
        <end position="120"/>
    </location>
</feature>
<dbReference type="Pfam" id="PF02774">
    <property type="entry name" value="Semialdhyde_dhC"/>
    <property type="match status" value="1"/>
</dbReference>
<keyword evidence="7 15" id="KW-0028">Amino-acid biosynthesis</keyword>
<dbReference type="GO" id="GO:0050661">
    <property type="term" value="F:NADP binding"/>
    <property type="evidence" value="ECO:0007669"/>
    <property type="project" value="UniProtKB-UniRule"/>
</dbReference>
<keyword evidence="8 15" id="KW-0791">Threonine biosynthesis</keyword>
<dbReference type="GO" id="GO:0051287">
    <property type="term" value="F:NAD binding"/>
    <property type="evidence" value="ECO:0007669"/>
    <property type="project" value="InterPro"/>
</dbReference>
<evidence type="ECO:0000313" key="18">
    <source>
        <dbReference type="EMBL" id="MDO7787474.1"/>
    </source>
</evidence>
<evidence type="ECO:0000256" key="2">
    <source>
        <dbReference type="ARBA" id="ARBA00005076"/>
    </source>
</evidence>
<feature type="binding site" evidence="15">
    <location>
        <begin position="159"/>
        <end position="160"/>
    </location>
    <ligand>
        <name>NADP(+)</name>
        <dbReference type="ChEBI" id="CHEBI:58349"/>
    </ligand>
</feature>
<dbReference type="NCBIfam" id="NF011456">
    <property type="entry name" value="PRK14874.1"/>
    <property type="match status" value="1"/>
</dbReference>
<dbReference type="SUPFAM" id="SSF55347">
    <property type="entry name" value="Glyceraldehyde-3-phosphate dehydrogenase-like, C-terminal domain"/>
    <property type="match status" value="1"/>
</dbReference>
<feature type="binding site" evidence="15">
    <location>
        <position position="235"/>
    </location>
    <ligand>
        <name>substrate</name>
    </ligand>
</feature>
<feature type="binding site" evidence="15">
    <location>
        <position position="100"/>
    </location>
    <ligand>
        <name>phosphate</name>
        <dbReference type="ChEBI" id="CHEBI:43474"/>
    </ligand>
</feature>
<evidence type="ECO:0000256" key="16">
    <source>
        <dbReference type="PIRSR" id="PIRSR000148-1"/>
    </source>
</evidence>
<dbReference type="PANTHER" id="PTHR46278">
    <property type="entry name" value="DEHYDROGENASE, PUTATIVE-RELATED"/>
    <property type="match status" value="1"/>
</dbReference>
<comment type="catalytic activity">
    <reaction evidence="14 15">
        <text>L-aspartate 4-semialdehyde + phosphate + NADP(+) = 4-phospho-L-aspartate + NADPH + H(+)</text>
        <dbReference type="Rhea" id="RHEA:24284"/>
        <dbReference type="ChEBI" id="CHEBI:15378"/>
        <dbReference type="ChEBI" id="CHEBI:43474"/>
        <dbReference type="ChEBI" id="CHEBI:57535"/>
        <dbReference type="ChEBI" id="CHEBI:57783"/>
        <dbReference type="ChEBI" id="CHEBI:58349"/>
        <dbReference type="ChEBI" id="CHEBI:537519"/>
        <dbReference type="EC" id="1.2.1.11"/>
    </reaction>
</comment>
<dbReference type="SUPFAM" id="SSF51735">
    <property type="entry name" value="NAD(P)-binding Rossmann-fold domains"/>
    <property type="match status" value="1"/>
</dbReference>
<evidence type="ECO:0000256" key="3">
    <source>
        <dbReference type="ARBA" id="ARBA00005097"/>
    </source>
</evidence>
<dbReference type="GO" id="GO:0009097">
    <property type="term" value="P:isoleucine biosynthetic process"/>
    <property type="evidence" value="ECO:0007669"/>
    <property type="project" value="UniProtKB-UniRule"/>
</dbReference>
<evidence type="ECO:0000256" key="6">
    <source>
        <dbReference type="ARBA" id="ARBA00013120"/>
    </source>
</evidence>
<dbReference type="GO" id="GO:0009089">
    <property type="term" value="P:lysine biosynthetic process via diaminopimelate"/>
    <property type="evidence" value="ECO:0007669"/>
    <property type="project" value="UniProtKB-UniRule"/>
</dbReference>
<gene>
    <name evidence="15" type="primary">asd</name>
    <name evidence="18" type="ORF">P6N53_09610</name>
</gene>
<dbReference type="Gene3D" id="3.40.50.720">
    <property type="entry name" value="NAD(P)-binding Rossmann-like Domain"/>
    <property type="match status" value="1"/>
</dbReference>
<evidence type="ECO:0000256" key="13">
    <source>
        <dbReference type="ARBA" id="ARBA00023167"/>
    </source>
</evidence>
<feature type="binding site" evidence="15">
    <location>
        <position position="315"/>
    </location>
    <ligand>
        <name>NADP(+)</name>
        <dbReference type="ChEBI" id="CHEBI:58349"/>
    </ligand>
</feature>
<dbReference type="InterPro" id="IPR000534">
    <property type="entry name" value="Semialdehyde_DH_NAD-bd"/>
</dbReference>
<evidence type="ECO:0000256" key="4">
    <source>
        <dbReference type="ARBA" id="ARBA00010584"/>
    </source>
</evidence>
<evidence type="ECO:0000256" key="5">
    <source>
        <dbReference type="ARBA" id="ARBA00011738"/>
    </source>
</evidence>
<dbReference type="GO" id="GO:0046983">
    <property type="term" value="F:protein dimerization activity"/>
    <property type="evidence" value="ECO:0007669"/>
    <property type="project" value="InterPro"/>
</dbReference>
<dbReference type="GO" id="GO:0009088">
    <property type="term" value="P:threonine biosynthetic process"/>
    <property type="evidence" value="ECO:0007669"/>
    <property type="project" value="UniProtKB-UniRule"/>
</dbReference>
<evidence type="ECO:0000256" key="1">
    <source>
        <dbReference type="ARBA" id="ARBA00005021"/>
    </source>
</evidence>
<protein>
    <recommendedName>
        <fullName evidence="6 15">Aspartate-semialdehyde dehydrogenase</fullName>
        <shortName evidence="15">ASA dehydrogenase</shortName>
        <shortName evidence="15">ASADH</shortName>
        <ecNumber evidence="6 15">1.2.1.11</ecNumber>
    </recommendedName>
    <alternativeName>
        <fullName evidence="15">Aspartate-beta-semialdehyde dehydrogenase</fullName>
    </alternativeName>
</protein>
<comment type="pathway">
    <text evidence="2 15">Amino-acid biosynthesis; L-lysine biosynthesis via DAP pathway; (S)-tetrahydrodipicolinate from L-aspartate: step 2/4.</text>
</comment>
<reference evidence="18" key="1">
    <citation type="journal article" date="2023" name="J. Hazard. Mater.">
        <title>Anaerobic biodegradation of pyrene and benzo[a]pyrene by a new sulfate-reducing Desulforamulus aquiferis strain DSA.</title>
        <authorList>
            <person name="Zhang Z."/>
            <person name="Sun J."/>
            <person name="Gong X."/>
            <person name="Wang C."/>
            <person name="Wang H."/>
        </authorList>
    </citation>
    <scope>NUCLEOTIDE SEQUENCE</scope>
    <source>
        <strain evidence="18">DSA</strain>
    </source>
</reference>
<evidence type="ECO:0000256" key="9">
    <source>
        <dbReference type="ARBA" id="ARBA00022857"/>
    </source>
</evidence>
<dbReference type="InterPro" id="IPR012080">
    <property type="entry name" value="Asp_semialdehyde_DH"/>
</dbReference>
<feature type="binding site" evidence="15">
    <location>
        <position position="156"/>
    </location>
    <ligand>
        <name>substrate</name>
    </ligand>
</feature>
<evidence type="ECO:0000259" key="17">
    <source>
        <dbReference type="SMART" id="SM00859"/>
    </source>
</evidence>
<keyword evidence="13 15" id="KW-0486">Methionine biosynthesis</keyword>
<dbReference type="EMBL" id="JARPTC010000013">
    <property type="protein sequence ID" value="MDO7787474.1"/>
    <property type="molecule type" value="Genomic_DNA"/>
</dbReference>
<dbReference type="RefSeq" id="WP_304542615.1">
    <property type="nucleotide sequence ID" value="NZ_JARPTC010000013.1"/>
</dbReference>
<dbReference type="InterPro" id="IPR005986">
    <property type="entry name" value="Asp_semialdehyde_DH_beta"/>
</dbReference>
<keyword evidence="19" id="KW-1185">Reference proteome</keyword>
<name>A0AAW7ZCR7_9FIRM</name>